<keyword evidence="3" id="KW-0597">Phosphoprotein</keyword>
<dbReference type="SMART" id="SM00388">
    <property type="entry name" value="HisKA"/>
    <property type="match status" value="1"/>
</dbReference>
<dbReference type="SUPFAM" id="SSF55874">
    <property type="entry name" value="ATPase domain of HSP90 chaperone/DNA topoisomerase II/histidine kinase"/>
    <property type="match status" value="1"/>
</dbReference>
<dbReference type="GO" id="GO:0000155">
    <property type="term" value="F:phosphorelay sensor kinase activity"/>
    <property type="evidence" value="ECO:0007669"/>
    <property type="project" value="InterPro"/>
</dbReference>
<dbReference type="Gene3D" id="1.10.287.130">
    <property type="match status" value="1"/>
</dbReference>
<organism evidence="10">
    <name type="scientific">mine drainage metagenome</name>
    <dbReference type="NCBI Taxonomy" id="410659"/>
    <lineage>
        <taxon>unclassified sequences</taxon>
        <taxon>metagenomes</taxon>
        <taxon>ecological metagenomes</taxon>
    </lineage>
</organism>
<keyword evidence="7 8" id="KW-1133">Transmembrane helix</keyword>
<feature type="transmembrane region" description="Helical" evidence="8">
    <location>
        <begin position="128"/>
        <end position="150"/>
    </location>
</feature>
<dbReference type="EC" id="2.7.13.3" evidence="2"/>
<dbReference type="Gene3D" id="3.30.565.10">
    <property type="entry name" value="Histidine kinase-like ATPase, C-terminal domain"/>
    <property type="match status" value="1"/>
</dbReference>
<comment type="caution">
    <text evidence="10">The sequence shown here is derived from an EMBL/GenBank/DDBJ whole genome shotgun (WGS) entry which is preliminary data.</text>
</comment>
<dbReference type="Pfam" id="PF02518">
    <property type="entry name" value="HATPase_c"/>
    <property type="match status" value="1"/>
</dbReference>
<dbReference type="InterPro" id="IPR036097">
    <property type="entry name" value="HisK_dim/P_sf"/>
</dbReference>
<reference evidence="10" key="1">
    <citation type="submission" date="2016-10" db="EMBL/GenBank/DDBJ databases">
        <title>Sequence of Gallionella enrichment culture.</title>
        <authorList>
            <person name="Poehlein A."/>
            <person name="Muehling M."/>
            <person name="Daniel R."/>
        </authorList>
    </citation>
    <scope>NUCLEOTIDE SEQUENCE</scope>
</reference>
<dbReference type="InterPro" id="IPR036890">
    <property type="entry name" value="HATPase_C_sf"/>
</dbReference>
<dbReference type="InterPro" id="IPR003661">
    <property type="entry name" value="HisK_dim/P_dom"/>
</dbReference>
<evidence type="ECO:0000256" key="4">
    <source>
        <dbReference type="ARBA" id="ARBA00022679"/>
    </source>
</evidence>
<dbReference type="Gene3D" id="6.10.340.10">
    <property type="match status" value="1"/>
</dbReference>
<dbReference type="PROSITE" id="PS50109">
    <property type="entry name" value="HIS_KIN"/>
    <property type="match status" value="1"/>
</dbReference>
<dbReference type="GO" id="GO:0005886">
    <property type="term" value="C:plasma membrane"/>
    <property type="evidence" value="ECO:0007669"/>
    <property type="project" value="TreeGrafter"/>
</dbReference>
<protein>
    <recommendedName>
        <fullName evidence="2">histidine kinase</fullName>
        <ecNumber evidence="2">2.7.13.3</ecNumber>
    </recommendedName>
</protein>
<name>A0A1J5SUC6_9ZZZZ</name>
<comment type="catalytic activity">
    <reaction evidence="1">
        <text>ATP + protein L-histidine = ADP + protein N-phospho-L-histidine.</text>
        <dbReference type="EC" id="2.7.13.3"/>
    </reaction>
</comment>
<evidence type="ECO:0000256" key="3">
    <source>
        <dbReference type="ARBA" id="ARBA00022553"/>
    </source>
</evidence>
<evidence type="ECO:0000256" key="5">
    <source>
        <dbReference type="ARBA" id="ARBA00022692"/>
    </source>
</evidence>
<gene>
    <name evidence="10" type="primary">qseC_8</name>
    <name evidence="10" type="ORF">GALL_102920</name>
</gene>
<dbReference type="PANTHER" id="PTHR45436">
    <property type="entry name" value="SENSOR HISTIDINE KINASE YKOH"/>
    <property type="match status" value="1"/>
</dbReference>
<keyword evidence="8" id="KW-0472">Membrane</keyword>
<evidence type="ECO:0000256" key="1">
    <source>
        <dbReference type="ARBA" id="ARBA00000085"/>
    </source>
</evidence>
<proteinExistence type="predicted"/>
<keyword evidence="6" id="KW-0418">Kinase</keyword>
<dbReference type="EMBL" id="MLJW01000036">
    <property type="protein sequence ID" value="OIR07629.1"/>
    <property type="molecule type" value="Genomic_DNA"/>
</dbReference>
<dbReference type="InterPro" id="IPR005467">
    <property type="entry name" value="His_kinase_dom"/>
</dbReference>
<dbReference type="InterPro" id="IPR003594">
    <property type="entry name" value="HATPase_dom"/>
</dbReference>
<dbReference type="SMART" id="SM00387">
    <property type="entry name" value="HATPase_c"/>
    <property type="match status" value="1"/>
</dbReference>
<evidence type="ECO:0000259" key="9">
    <source>
        <dbReference type="PROSITE" id="PS50109"/>
    </source>
</evidence>
<feature type="domain" description="Histidine kinase" evidence="9">
    <location>
        <begin position="217"/>
        <end position="421"/>
    </location>
</feature>
<accession>A0A1J5SUC6</accession>
<dbReference type="SUPFAM" id="SSF47384">
    <property type="entry name" value="Homodimeric domain of signal transducing histidine kinase"/>
    <property type="match status" value="1"/>
</dbReference>
<evidence type="ECO:0000256" key="6">
    <source>
        <dbReference type="ARBA" id="ARBA00022777"/>
    </source>
</evidence>
<dbReference type="Pfam" id="PF00512">
    <property type="entry name" value="HisKA"/>
    <property type="match status" value="1"/>
</dbReference>
<evidence type="ECO:0000256" key="8">
    <source>
        <dbReference type="SAM" id="Phobius"/>
    </source>
</evidence>
<feature type="transmembrane region" description="Helical" evidence="8">
    <location>
        <begin position="12"/>
        <end position="30"/>
    </location>
</feature>
<keyword evidence="5 8" id="KW-0812">Transmembrane</keyword>
<dbReference type="CDD" id="cd00082">
    <property type="entry name" value="HisKA"/>
    <property type="match status" value="1"/>
</dbReference>
<sequence>MKLFTKYNRINISATIFTFMLGSIAFYFVLDYVLTRQLKETLRSEQFEIIHFIEEHHTLPEFQNTRNQWITAEKSSEKIKRPRFQNSSYYNEREKENESVKQLLFTVDAGGQNFLITVNKSEAETEDLLKLIILVTIGMIALILLFNYLINRKLINKIWQPFYKTIDDIKTYQVSDKQPLQLSKEQIDELNLLNDSLNKMTQSIYREYAALKSFTENASHEMQTPLAVIRSKIDLLLQQSELNEQSLQQILSIEDAAQRLSKLHQSLLLLTKIENKQFVLNEAVDLKKIILEKIKEREELIDSKKLKIETNCKEVVLSFHHHLAEILFNNLLNNVIKYTPENGTINIELNEDFICFKNDATKEALDVNKIFQRFYKPSDSRDGTGLGLAIIKEICNLAGFDISYSFNNHQHIFLIKIKTIE</sequence>
<evidence type="ECO:0000256" key="7">
    <source>
        <dbReference type="ARBA" id="ARBA00022989"/>
    </source>
</evidence>
<keyword evidence="4 10" id="KW-0808">Transferase</keyword>
<dbReference type="PANTHER" id="PTHR45436:SF5">
    <property type="entry name" value="SENSOR HISTIDINE KINASE TRCS"/>
    <property type="match status" value="1"/>
</dbReference>
<dbReference type="AlphaFoldDB" id="A0A1J5SUC6"/>
<evidence type="ECO:0000313" key="10">
    <source>
        <dbReference type="EMBL" id="OIR07629.1"/>
    </source>
</evidence>
<evidence type="ECO:0000256" key="2">
    <source>
        <dbReference type="ARBA" id="ARBA00012438"/>
    </source>
</evidence>
<dbReference type="InterPro" id="IPR050428">
    <property type="entry name" value="TCS_sensor_his_kinase"/>
</dbReference>